<dbReference type="OrthoDB" id="3945418at2759"/>
<dbReference type="InterPro" id="IPR002397">
    <property type="entry name" value="Cyt_P450_B"/>
</dbReference>
<dbReference type="InterPro" id="IPR017972">
    <property type="entry name" value="Cyt_P450_CS"/>
</dbReference>
<dbReference type="PRINTS" id="PR00359">
    <property type="entry name" value="BP450"/>
</dbReference>
<keyword evidence="4" id="KW-0560">Oxidoreductase</keyword>
<evidence type="ECO:0000256" key="1">
    <source>
        <dbReference type="ARBA" id="ARBA00010617"/>
    </source>
</evidence>
<dbReference type="GO" id="GO:0016705">
    <property type="term" value="F:oxidoreductase activity, acting on paired donors, with incorporation or reduction of molecular oxygen"/>
    <property type="evidence" value="ECO:0007669"/>
    <property type="project" value="InterPro"/>
</dbReference>
<dbReference type="InterPro" id="IPR001128">
    <property type="entry name" value="Cyt_P450"/>
</dbReference>
<organism evidence="5 6">
    <name type="scientific">Cercospora kikuchii</name>
    <dbReference type="NCBI Taxonomy" id="84275"/>
    <lineage>
        <taxon>Eukaryota</taxon>
        <taxon>Fungi</taxon>
        <taxon>Dikarya</taxon>
        <taxon>Ascomycota</taxon>
        <taxon>Pezizomycotina</taxon>
        <taxon>Dothideomycetes</taxon>
        <taxon>Dothideomycetidae</taxon>
        <taxon>Mycosphaerellales</taxon>
        <taxon>Mycosphaerellaceae</taxon>
        <taxon>Cercospora</taxon>
    </lineage>
</organism>
<comment type="similarity">
    <text evidence="1 4">Belongs to the cytochrome P450 family.</text>
</comment>
<dbReference type="PANTHER" id="PTHR46696">
    <property type="entry name" value="P450, PUTATIVE (EUROFUNG)-RELATED"/>
    <property type="match status" value="1"/>
</dbReference>
<dbReference type="RefSeq" id="XP_044663011.1">
    <property type="nucleotide sequence ID" value="XM_044807076.1"/>
</dbReference>
<keyword evidence="2 4" id="KW-0479">Metal-binding</keyword>
<sequence length="408" mass="46242">MTLSHLPYGDQDRRERFDIDNAAAVISDYPDEIHKEYHYLRKHCPVIHTKQYGGYWLLTRYDDIKRAAMDSETYISSVKAVVPSDPRGLRRPPLNFDAPAHTPFRTALERTVKPARLRRLQAPLEQHAEAELAPLLARGHGDISAEFAANFVARMESEWLNLDSGVATELATSAARWLNAWRMQDGEVVTRNSQKMYQIAKDLLASRKLSPREPEDDPASSLLLERDANGAPLREEDLVGCLRQALVVGVVAPPILIGSICHHLSKDKELQRRLREDESLIPAAMEEFIRLYSPYRGFARTTSKDVQLHGETIKPREPVTLCYVAANRDPEVFEDPDKFVMGRPNITAHMGFGRGKHRCAGMPLARLSLDIMLRVILRNTKDFEVAGELQYSRMPELGIISCPMELIR</sequence>
<comment type="caution">
    <text evidence="5">The sequence shown here is derived from an EMBL/GenBank/DDBJ whole genome shotgun (WGS) entry which is preliminary data.</text>
</comment>
<dbReference type="Pfam" id="PF00067">
    <property type="entry name" value="p450"/>
    <property type="match status" value="1"/>
</dbReference>
<dbReference type="Gene3D" id="1.10.630.10">
    <property type="entry name" value="Cytochrome P450"/>
    <property type="match status" value="1"/>
</dbReference>
<gene>
    <name evidence="5" type="ORF">CKM354_001157800</name>
</gene>
<evidence type="ECO:0008006" key="7">
    <source>
        <dbReference type="Google" id="ProtNLM"/>
    </source>
</evidence>
<protein>
    <recommendedName>
        <fullName evidence="7">Cytochrome P450</fullName>
    </recommendedName>
</protein>
<dbReference type="GeneID" id="68297153"/>
<dbReference type="SUPFAM" id="SSF48264">
    <property type="entry name" value="Cytochrome P450"/>
    <property type="match status" value="1"/>
</dbReference>
<evidence type="ECO:0000313" key="5">
    <source>
        <dbReference type="EMBL" id="GIZ48524.1"/>
    </source>
</evidence>
<dbReference type="GO" id="GO:0020037">
    <property type="term" value="F:heme binding"/>
    <property type="evidence" value="ECO:0007669"/>
    <property type="project" value="InterPro"/>
</dbReference>
<keyword evidence="4" id="KW-0503">Monooxygenase</keyword>
<proteinExistence type="inferred from homology"/>
<evidence type="ECO:0000256" key="3">
    <source>
        <dbReference type="ARBA" id="ARBA00023004"/>
    </source>
</evidence>
<dbReference type="GO" id="GO:0005506">
    <property type="term" value="F:iron ion binding"/>
    <property type="evidence" value="ECO:0007669"/>
    <property type="project" value="InterPro"/>
</dbReference>
<keyword evidence="6" id="KW-1185">Reference proteome</keyword>
<dbReference type="Proteomes" id="UP000825890">
    <property type="component" value="Unassembled WGS sequence"/>
</dbReference>
<dbReference type="PANTHER" id="PTHR46696:SF6">
    <property type="entry name" value="P450, PUTATIVE (EUROFUNG)-RELATED"/>
    <property type="match status" value="1"/>
</dbReference>
<dbReference type="AlphaFoldDB" id="A0A9P3FL34"/>
<dbReference type="InterPro" id="IPR036396">
    <property type="entry name" value="Cyt_P450_sf"/>
</dbReference>
<dbReference type="PROSITE" id="PS00086">
    <property type="entry name" value="CYTOCHROME_P450"/>
    <property type="match status" value="1"/>
</dbReference>
<evidence type="ECO:0000256" key="4">
    <source>
        <dbReference type="RuleBase" id="RU000461"/>
    </source>
</evidence>
<reference evidence="5 6" key="1">
    <citation type="submission" date="2021-01" db="EMBL/GenBank/DDBJ databases">
        <title>Cercospora kikuchii MAFF 305040 whole genome shotgun sequence.</title>
        <authorList>
            <person name="Kashiwa T."/>
            <person name="Suzuki T."/>
        </authorList>
    </citation>
    <scope>NUCLEOTIDE SEQUENCE [LARGE SCALE GENOMIC DNA]</scope>
    <source>
        <strain evidence="5 6">MAFF 305040</strain>
    </source>
</reference>
<evidence type="ECO:0000313" key="6">
    <source>
        <dbReference type="Proteomes" id="UP000825890"/>
    </source>
</evidence>
<name>A0A9P3FL34_9PEZI</name>
<dbReference type="GO" id="GO:0004497">
    <property type="term" value="F:monooxygenase activity"/>
    <property type="evidence" value="ECO:0007669"/>
    <property type="project" value="UniProtKB-KW"/>
</dbReference>
<accession>A0A9P3FL34</accession>
<dbReference type="EMBL" id="BOLY01000008">
    <property type="protein sequence ID" value="GIZ48524.1"/>
    <property type="molecule type" value="Genomic_DNA"/>
</dbReference>
<keyword evidence="3 4" id="KW-0408">Iron</keyword>
<evidence type="ECO:0000256" key="2">
    <source>
        <dbReference type="ARBA" id="ARBA00022723"/>
    </source>
</evidence>
<keyword evidence="4" id="KW-0349">Heme</keyword>